<keyword evidence="2" id="KW-0808">Transferase</keyword>
<keyword evidence="1" id="KW-1133">Transmembrane helix</keyword>
<keyword evidence="2" id="KW-0032">Aminotransferase</keyword>
<keyword evidence="3" id="KW-1185">Reference proteome</keyword>
<proteinExistence type="predicted"/>
<evidence type="ECO:0000313" key="2">
    <source>
        <dbReference type="EMBL" id="NIZ61347.1"/>
    </source>
</evidence>
<keyword evidence="1" id="KW-0472">Membrane</keyword>
<protein>
    <submittedName>
        <fullName evidence="2">Histidinol phosphate aminotransferase</fullName>
    </submittedName>
</protein>
<evidence type="ECO:0000256" key="1">
    <source>
        <dbReference type="SAM" id="Phobius"/>
    </source>
</evidence>
<comment type="caution">
    <text evidence="2">The sequence shown here is derived from an EMBL/GenBank/DDBJ whole genome shotgun (WGS) entry which is preliminary data.</text>
</comment>
<name>A0ABX0W9N0_9RHOB</name>
<accession>A0ABX0W9N0</accession>
<evidence type="ECO:0000313" key="3">
    <source>
        <dbReference type="Proteomes" id="UP001429564"/>
    </source>
</evidence>
<keyword evidence="1" id="KW-0812">Transmembrane</keyword>
<sequence length="59" mass="6772">MQDQNLPEKPDILSMAIAFLGINLMWIFVVIWVGYGLVPVFVLAVLINHLITRLDHRLN</sequence>
<feature type="transmembrane region" description="Helical" evidence="1">
    <location>
        <begin position="12"/>
        <end position="31"/>
    </location>
</feature>
<reference evidence="2 3" key="1">
    <citation type="submission" date="2018-05" db="EMBL/GenBank/DDBJ databases">
        <authorList>
            <person name="Zhang Y.-J."/>
        </authorList>
    </citation>
    <scope>NUCLEOTIDE SEQUENCE [LARGE SCALE GENOMIC DNA]</scope>
    <source>
        <strain evidence="2 3">CY04</strain>
    </source>
</reference>
<organism evidence="2 3">
    <name type="scientific">Parasedimentitalea denitrificans</name>
    <dbReference type="NCBI Taxonomy" id="2211118"/>
    <lineage>
        <taxon>Bacteria</taxon>
        <taxon>Pseudomonadati</taxon>
        <taxon>Pseudomonadota</taxon>
        <taxon>Alphaproteobacteria</taxon>
        <taxon>Rhodobacterales</taxon>
        <taxon>Paracoccaceae</taxon>
        <taxon>Parasedimentitalea</taxon>
    </lineage>
</organism>
<dbReference type="GO" id="GO:0008483">
    <property type="term" value="F:transaminase activity"/>
    <property type="evidence" value="ECO:0007669"/>
    <property type="project" value="UniProtKB-KW"/>
</dbReference>
<gene>
    <name evidence="2" type="ORF">DL239_10210</name>
</gene>
<dbReference type="EMBL" id="QHLQ01000008">
    <property type="protein sequence ID" value="NIZ61347.1"/>
    <property type="molecule type" value="Genomic_DNA"/>
</dbReference>
<dbReference type="RefSeq" id="WP_167683912.1">
    <property type="nucleotide sequence ID" value="NZ_QHLQ01000008.1"/>
</dbReference>
<dbReference type="Proteomes" id="UP001429564">
    <property type="component" value="Unassembled WGS sequence"/>
</dbReference>